<dbReference type="GO" id="GO:0003677">
    <property type="term" value="F:DNA binding"/>
    <property type="evidence" value="ECO:0007669"/>
    <property type="project" value="InterPro"/>
</dbReference>
<evidence type="ECO:0000313" key="2">
    <source>
        <dbReference type="EMBL" id="CAA9309246.1"/>
    </source>
</evidence>
<dbReference type="SUPFAM" id="SSF47413">
    <property type="entry name" value="lambda repressor-like DNA-binding domains"/>
    <property type="match status" value="1"/>
</dbReference>
<gene>
    <name evidence="2" type="ORF">AVDCRST_MAG93-5116</name>
</gene>
<proteinExistence type="predicted"/>
<dbReference type="Gene3D" id="1.10.260.40">
    <property type="entry name" value="lambda repressor-like DNA-binding domains"/>
    <property type="match status" value="1"/>
</dbReference>
<dbReference type="PROSITE" id="PS50943">
    <property type="entry name" value="HTH_CROC1"/>
    <property type="match status" value="1"/>
</dbReference>
<organism evidence="2">
    <name type="scientific">uncultured Chloroflexia bacterium</name>
    <dbReference type="NCBI Taxonomy" id="1672391"/>
    <lineage>
        <taxon>Bacteria</taxon>
        <taxon>Bacillati</taxon>
        <taxon>Chloroflexota</taxon>
        <taxon>Chloroflexia</taxon>
        <taxon>environmental samples</taxon>
    </lineage>
</organism>
<sequence>MKVATSARCRYALSSHKAASFEQAKEEAGGVSEWLGLELHRIREERGLSVEDLAEKSGMSVTTIKAVESGTREARGETVANLAKALGLSFDEVWRLQRRRG</sequence>
<dbReference type="Pfam" id="PF01381">
    <property type="entry name" value="HTH_3"/>
    <property type="match status" value="1"/>
</dbReference>
<dbReference type="EMBL" id="CADCTR010001725">
    <property type="protein sequence ID" value="CAA9309246.1"/>
    <property type="molecule type" value="Genomic_DNA"/>
</dbReference>
<reference evidence="2" key="1">
    <citation type="submission" date="2020-02" db="EMBL/GenBank/DDBJ databases">
        <authorList>
            <person name="Meier V. D."/>
        </authorList>
    </citation>
    <scope>NUCLEOTIDE SEQUENCE</scope>
    <source>
        <strain evidence="2">AVDCRST_MAG93</strain>
    </source>
</reference>
<dbReference type="InterPro" id="IPR001387">
    <property type="entry name" value="Cro/C1-type_HTH"/>
</dbReference>
<evidence type="ECO:0000259" key="1">
    <source>
        <dbReference type="PROSITE" id="PS50943"/>
    </source>
</evidence>
<dbReference type="AlphaFoldDB" id="A0A6J4KLG3"/>
<accession>A0A6J4KLG3</accession>
<feature type="domain" description="HTH cro/C1-type" evidence="1">
    <location>
        <begin position="39"/>
        <end position="93"/>
    </location>
</feature>
<dbReference type="CDD" id="cd00093">
    <property type="entry name" value="HTH_XRE"/>
    <property type="match status" value="1"/>
</dbReference>
<dbReference type="SMART" id="SM00530">
    <property type="entry name" value="HTH_XRE"/>
    <property type="match status" value="1"/>
</dbReference>
<dbReference type="InterPro" id="IPR010982">
    <property type="entry name" value="Lambda_DNA-bd_dom_sf"/>
</dbReference>
<name>A0A6J4KLG3_9CHLR</name>
<protein>
    <recommendedName>
        <fullName evidence="1">HTH cro/C1-type domain-containing protein</fullName>
    </recommendedName>
</protein>